<gene>
    <name evidence="2" type="ORF">PCOR1329_LOCUS1238</name>
</gene>
<dbReference type="EMBL" id="CAUYUJ010000300">
    <property type="protein sequence ID" value="CAK0789756.1"/>
    <property type="molecule type" value="Genomic_DNA"/>
</dbReference>
<comment type="caution">
    <text evidence="2">The sequence shown here is derived from an EMBL/GenBank/DDBJ whole genome shotgun (WGS) entry which is preliminary data.</text>
</comment>
<evidence type="ECO:0000256" key="1">
    <source>
        <dbReference type="SAM" id="MobiDB-lite"/>
    </source>
</evidence>
<name>A0ABN9PEK4_9DINO</name>
<feature type="compositionally biased region" description="Polar residues" evidence="1">
    <location>
        <begin position="143"/>
        <end position="153"/>
    </location>
</feature>
<proteinExistence type="predicted"/>
<evidence type="ECO:0000313" key="2">
    <source>
        <dbReference type="EMBL" id="CAK0789756.1"/>
    </source>
</evidence>
<evidence type="ECO:0008006" key="4">
    <source>
        <dbReference type="Google" id="ProtNLM"/>
    </source>
</evidence>
<sequence>APQGGRTATVELLVDRGARTGGLDFDSLTLCQVAAFQGKPELANWLVSKGSYKNLHNMAEERPCPNLEARSRYERPLWAPPEARRKPPRRLDASDEAAVVPEALRRDTSPSRQAEARAARPSAAGDAPPPRAPRAAAARPSATSELSRSSTVSELPGRASVLAPRASTVDALAPRASAADGEDAAGSSRAAPSRESSRASLAAPPAAAGAADGCSTWPLAPGRPSLGRPASQPQLGRARASQVSRPSGVESRSDDPSGRGSISTLREVSMELADGPAARGAAADRPRSRGAPLRG</sequence>
<dbReference type="SUPFAM" id="SSF48403">
    <property type="entry name" value="Ankyrin repeat"/>
    <property type="match status" value="1"/>
</dbReference>
<accession>A0ABN9PEK4</accession>
<feature type="compositionally biased region" description="Basic and acidic residues" evidence="1">
    <location>
        <begin position="58"/>
        <end position="75"/>
    </location>
</feature>
<dbReference type="InterPro" id="IPR036770">
    <property type="entry name" value="Ankyrin_rpt-contain_sf"/>
</dbReference>
<dbReference type="Proteomes" id="UP001189429">
    <property type="component" value="Unassembled WGS sequence"/>
</dbReference>
<organism evidence="2 3">
    <name type="scientific">Prorocentrum cordatum</name>
    <dbReference type="NCBI Taxonomy" id="2364126"/>
    <lineage>
        <taxon>Eukaryota</taxon>
        <taxon>Sar</taxon>
        <taxon>Alveolata</taxon>
        <taxon>Dinophyceae</taxon>
        <taxon>Prorocentrales</taxon>
        <taxon>Prorocentraceae</taxon>
        <taxon>Prorocentrum</taxon>
    </lineage>
</organism>
<feature type="compositionally biased region" description="Low complexity" evidence="1">
    <location>
        <begin position="133"/>
        <end position="142"/>
    </location>
</feature>
<feature type="region of interest" description="Disordered" evidence="1">
    <location>
        <begin position="56"/>
        <end position="295"/>
    </location>
</feature>
<protein>
    <recommendedName>
        <fullName evidence="4">ANK_REP_REGION domain-containing protein</fullName>
    </recommendedName>
</protein>
<evidence type="ECO:0000313" key="3">
    <source>
        <dbReference type="Proteomes" id="UP001189429"/>
    </source>
</evidence>
<feature type="non-terminal residue" evidence="2">
    <location>
        <position position="1"/>
    </location>
</feature>
<feature type="compositionally biased region" description="Basic and acidic residues" evidence="1">
    <location>
        <begin position="82"/>
        <end position="93"/>
    </location>
</feature>
<reference evidence="2" key="1">
    <citation type="submission" date="2023-10" db="EMBL/GenBank/DDBJ databases">
        <authorList>
            <person name="Chen Y."/>
            <person name="Shah S."/>
            <person name="Dougan E. K."/>
            <person name="Thang M."/>
            <person name="Chan C."/>
        </authorList>
    </citation>
    <scope>NUCLEOTIDE SEQUENCE [LARGE SCALE GENOMIC DNA]</scope>
</reference>
<keyword evidence="3" id="KW-1185">Reference proteome</keyword>
<feature type="compositionally biased region" description="Low complexity" evidence="1">
    <location>
        <begin position="173"/>
        <end position="211"/>
    </location>
</feature>
<feature type="compositionally biased region" description="Basic and acidic residues" evidence="1">
    <location>
        <begin position="103"/>
        <end position="118"/>
    </location>
</feature>